<dbReference type="GO" id="GO:0016874">
    <property type="term" value="F:ligase activity"/>
    <property type="evidence" value="ECO:0007669"/>
    <property type="project" value="UniProtKB-KW"/>
</dbReference>
<evidence type="ECO:0000313" key="1">
    <source>
        <dbReference type="EMBL" id="MBO3732721.1"/>
    </source>
</evidence>
<dbReference type="RefSeq" id="WP_208495506.1">
    <property type="nucleotide sequence ID" value="NZ_JAGFNP010000003.1"/>
</dbReference>
<accession>A0ABS3U393</accession>
<gene>
    <name evidence="1" type="ORF">J5V16_07785</name>
</gene>
<dbReference type="Gene3D" id="3.90.1140.10">
    <property type="entry name" value="Cyclic phosphodiesterase"/>
    <property type="match status" value="1"/>
</dbReference>
<organism evidence="1 2">
    <name type="scientific">Glycomyces niveus</name>
    <dbReference type="NCBI Taxonomy" id="2820287"/>
    <lineage>
        <taxon>Bacteria</taxon>
        <taxon>Bacillati</taxon>
        <taxon>Actinomycetota</taxon>
        <taxon>Actinomycetes</taxon>
        <taxon>Glycomycetales</taxon>
        <taxon>Glycomycetaceae</taxon>
        <taxon>Glycomyces</taxon>
    </lineage>
</organism>
<proteinExistence type="predicted"/>
<reference evidence="1 2" key="1">
    <citation type="submission" date="2021-03" db="EMBL/GenBank/DDBJ databases">
        <title>Glycomyces sp. nov., a novel actinomycete isolated from soil.</title>
        <authorList>
            <person name="Yang X."/>
            <person name="Xu X."/>
        </authorList>
    </citation>
    <scope>NUCLEOTIDE SEQUENCE [LARGE SCALE GENOMIC DNA]</scope>
    <source>
        <strain evidence="1 2">NEAU-S30</strain>
    </source>
</reference>
<dbReference type="InterPro" id="IPR009097">
    <property type="entry name" value="Cyclic_Pdiesterase"/>
</dbReference>
<dbReference type="EMBL" id="JAGFNP010000003">
    <property type="protein sequence ID" value="MBO3732721.1"/>
    <property type="molecule type" value="Genomic_DNA"/>
</dbReference>
<keyword evidence="1" id="KW-0436">Ligase</keyword>
<evidence type="ECO:0000313" key="2">
    <source>
        <dbReference type="Proteomes" id="UP000681341"/>
    </source>
</evidence>
<dbReference type="Pfam" id="PF13563">
    <property type="entry name" value="2_5_RNA_ligase2"/>
    <property type="match status" value="1"/>
</dbReference>
<dbReference type="PANTHER" id="PTHR36039:SF2">
    <property type="entry name" value="RNA LIGASE_CYCLIC NUCLEOTIDE PHOSPHODIESTERASE FAMILY PROTEIN"/>
    <property type="match status" value="1"/>
</dbReference>
<dbReference type="PANTHER" id="PTHR36039">
    <property type="match status" value="1"/>
</dbReference>
<keyword evidence="2" id="KW-1185">Reference proteome</keyword>
<dbReference type="Proteomes" id="UP000681341">
    <property type="component" value="Unassembled WGS sequence"/>
</dbReference>
<protein>
    <submittedName>
        <fullName evidence="1">2'-5' RNA ligase family protein</fullName>
    </submittedName>
</protein>
<name>A0ABS3U393_9ACTN</name>
<sequence>MLYAIELFLDDRADRQVRRIWAALDAGGVPSLASAAGADSRPHVSLSVFDCEDVREVAAQIGPVLATASGVSLPLASLGFFVSDESPMFLGVIPSPRLLELHRAVHEAVEPLVEEVWPYYRPGSLMPHCTLAMRVADRARAHEIAARFPVPITAHAASARIVAIPGGRIVSAE</sequence>
<comment type="caution">
    <text evidence="1">The sequence shown here is derived from an EMBL/GenBank/DDBJ whole genome shotgun (WGS) entry which is preliminary data.</text>
</comment>
<dbReference type="SUPFAM" id="SSF55144">
    <property type="entry name" value="LigT-like"/>
    <property type="match status" value="1"/>
</dbReference>